<proteinExistence type="predicted"/>
<name>A0A641IX44_ECOLX</name>
<dbReference type="SUPFAM" id="SSF48557">
    <property type="entry name" value="L-aspartase-like"/>
    <property type="match status" value="1"/>
</dbReference>
<evidence type="ECO:0000313" key="1">
    <source>
        <dbReference type="EMBL" id="KAA2178946.1"/>
    </source>
</evidence>
<dbReference type="PANTHER" id="PTHR42696">
    <property type="entry name" value="ASPARTATE AMMONIA-LYASE"/>
    <property type="match status" value="1"/>
</dbReference>
<dbReference type="InterPro" id="IPR051546">
    <property type="entry name" value="Aspartate_Ammonia-Lyase"/>
</dbReference>
<dbReference type="GO" id="GO:0008797">
    <property type="term" value="F:aspartate ammonia-lyase activity"/>
    <property type="evidence" value="ECO:0007669"/>
    <property type="project" value="TreeGrafter"/>
</dbReference>
<dbReference type="GO" id="GO:0005829">
    <property type="term" value="C:cytosol"/>
    <property type="evidence" value="ECO:0007669"/>
    <property type="project" value="TreeGrafter"/>
</dbReference>
<dbReference type="GO" id="GO:0006531">
    <property type="term" value="P:aspartate metabolic process"/>
    <property type="evidence" value="ECO:0007669"/>
    <property type="project" value="TreeGrafter"/>
</dbReference>
<reference evidence="1" key="1">
    <citation type="submission" date="2018-10" db="EMBL/GenBank/DDBJ databases">
        <title>Genomic surveillance of multi-drug resistant E. coli causing blood-stream infections.</title>
        <authorList>
            <person name="Hastak P."/>
            <person name="Myers G."/>
            <person name="Djordjevic S."/>
            <person name="Chowdhury P.R."/>
        </authorList>
    </citation>
    <scope>NUCLEOTIDE SEQUENCE</scope>
    <source>
        <strain evidence="1">EC137_ST2003C</strain>
    </source>
</reference>
<dbReference type="InterPro" id="IPR024083">
    <property type="entry name" value="Fumarase/histidase_N"/>
</dbReference>
<dbReference type="AlphaFoldDB" id="A0A641IX44"/>
<gene>
    <name evidence="1" type="ORF">EA252_25295</name>
</gene>
<accession>A0A641IX44</accession>
<keyword evidence="1" id="KW-0456">Lyase</keyword>
<dbReference type="InterPro" id="IPR008948">
    <property type="entry name" value="L-Aspartase-like"/>
</dbReference>
<dbReference type="PANTHER" id="PTHR42696:SF2">
    <property type="entry name" value="ASPARTATE AMMONIA-LYASE"/>
    <property type="match status" value="1"/>
</dbReference>
<sequence length="83" mass="9291">MSRIESDFLGEREIPDDCYYGVQTLRGKDNFHITEMPMSQEPFFIIAFGYVKKAAAMANKELGTIPADVADALIWACDQLIDG</sequence>
<feature type="non-terminal residue" evidence="1">
    <location>
        <position position="83"/>
    </location>
</feature>
<comment type="caution">
    <text evidence="1">The sequence shown here is derived from an EMBL/GenBank/DDBJ whole genome shotgun (WGS) entry which is preliminary data.</text>
</comment>
<organism evidence="1">
    <name type="scientific">Escherichia coli</name>
    <dbReference type="NCBI Taxonomy" id="562"/>
    <lineage>
        <taxon>Bacteria</taxon>
        <taxon>Pseudomonadati</taxon>
        <taxon>Pseudomonadota</taxon>
        <taxon>Gammaproteobacteria</taxon>
        <taxon>Enterobacterales</taxon>
        <taxon>Enterobacteriaceae</taxon>
        <taxon>Escherichia</taxon>
    </lineage>
</organism>
<dbReference type="Gene3D" id="1.10.275.10">
    <property type="entry name" value="Fumarase/aspartase (N-terminal domain)"/>
    <property type="match status" value="1"/>
</dbReference>
<protein>
    <submittedName>
        <fullName evidence="1">Aspartate ammonia-lyase</fullName>
    </submittedName>
</protein>
<dbReference type="EMBL" id="RDVT01000080">
    <property type="protein sequence ID" value="KAA2178946.1"/>
    <property type="molecule type" value="Genomic_DNA"/>
</dbReference>